<dbReference type="Gene3D" id="2.60.40.150">
    <property type="entry name" value="C2 domain"/>
    <property type="match status" value="2"/>
</dbReference>
<proteinExistence type="inferred from homology"/>
<dbReference type="InterPro" id="IPR036465">
    <property type="entry name" value="vWFA_dom_sf"/>
</dbReference>
<dbReference type="SUPFAM" id="SSF49562">
    <property type="entry name" value="C2 domain (Calcium/lipid-binding domain, CaLB)"/>
    <property type="match status" value="2"/>
</dbReference>
<evidence type="ECO:0000256" key="1">
    <source>
        <dbReference type="ARBA" id="ARBA00009048"/>
    </source>
</evidence>
<dbReference type="SMART" id="SM00239">
    <property type="entry name" value="C2"/>
    <property type="match status" value="2"/>
</dbReference>
<dbReference type="PROSITE" id="PS50004">
    <property type="entry name" value="C2"/>
    <property type="match status" value="2"/>
</dbReference>
<protein>
    <submittedName>
        <fullName evidence="3">CPNE3 protein</fullName>
    </submittedName>
</protein>
<dbReference type="GO" id="GO:0005886">
    <property type="term" value="C:plasma membrane"/>
    <property type="evidence" value="ECO:0007669"/>
    <property type="project" value="TreeGrafter"/>
</dbReference>
<feature type="domain" description="C2" evidence="2">
    <location>
        <begin position="1"/>
        <end position="115"/>
    </location>
</feature>
<dbReference type="PANTHER" id="PTHR10857:SF22">
    <property type="entry name" value="COPINE-3"/>
    <property type="match status" value="1"/>
</dbReference>
<feature type="non-terminal residue" evidence="3">
    <location>
        <position position="1"/>
    </location>
</feature>
<evidence type="ECO:0000259" key="2">
    <source>
        <dbReference type="PROSITE" id="PS50004"/>
    </source>
</evidence>
<dbReference type="InterPro" id="IPR037768">
    <property type="entry name" value="C2B_Copine"/>
</dbReference>
<dbReference type="CDD" id="cd04047">
    <property type="entry name" value="C2B_Copine"/>
    <property type="match status" value="1"/>
</dbReference>
<dbReference type="Pfam" id="PF00168">
    <property type="entry name" value="C2"/>
    <property type="match status" value="2"/>
</dbReference>
<dbReference type="FunFam" id="2.60.40.150:FF:000099">
    <property type="entry name" value="Copine 3"/>
    <property type="match status" value="1"/>
</dbReference>
<keyword evidence="4" id="KW-1185">Reference proteome</keyword>
<comment type="caution">
    <text evidence="3">The sequence shown here is derived from an EMBL/GenBank/DDBJ whole genome shotgun (WGS) entry which is preliminary data.</text>
</comment>
<dbReference type="EMBL" id="VZZT01001963">
    <property type="protein sequence ID" value="NXW08578.1"/>
    <property type="molecule type" value="Genomic_DNA"/>
</dbReference>
<comment type="similarity">
    <text evidence="1">Belongs to the copine family.</text>
</comment>
<dbReference type="InterPro" id="IPR045052">
    <property type="entry name" value="Copine"/>
</dbReference>
<reference evidence="3 4" key="1">
    <citation type="submission" date="2019-09" db="EMBL/GenBank/DDBJ databases">
        <title>Bird 10,000 Genomes (B10K) Project - Family phase.</title>
        <authorList>
            <person name="Zhang G."/>
        </authorList>
    </citation>
    <scope>NUCLEOTIDE SEQUENCE [LARGE SCALE GENOMIC DNA]</scope>
    <source>
        <strain evidence="3">B10K-DU-006-09</strain>
        <tissue evidence="3">Muscle</tissue>
    </source>
</reference>
<feature type="non-terminal residue" evidence="3">
    <location>
        <position position="519"/>
    </location>
</feature>
<dbReference type="AlphaFoldDB" id="A0A7L3Z7A7"/>
<dbReference type="GO" id="GO:0005544">
    <property type="term" value="F:calcium-dependent phospholipid binding"/>
    <property type="evidence" value="ECO:0007669"/>
    <property type="project" value="InterPro"/>
</dbReference>
<gene>
    <name evidence="3" type="primary">Cpne3</name>
    <name evidence="3" type="ORF">FREGRA_R00870</name>
</gene>
<dbReference type="CDD" id="cd04048">
    <property type="entry name" value="C2A_Copine"/>
    <property type="match status" value="1"/>
</dbReference>
<dbReference type="SUPFAM" id="SSF53300">
    <property type="entry name" value="vWA-like"/>
    <property type="match status" value="1"/>
</dbReference>
<evidence type="ECO:0000313" key="4">
    <source>
        <dbReference type="Proteomes" id="UP000563060"/>
    </source>
</evidence>
<accession>A0A7L3Z7A7</accession>
<dbReference type="GO" id="GO:0038128">
    <property type="term" value="P:ERBB2 signaling pathway"/>
    <property type="evidence" value="ECO:0007669"/>
    <property type="project" value="TreeGrafter"/>
</dbReference>
<evidence type="ECO:0000313" key="3">
    <source>
        <dbReference type="EMBL" id="NXW08578.1"/>
    </source>
</evidence>
<dbReference type="InterPro" id="IPR010734">
    <property type="entry name" value="Copine_C"/>
</dbReference>
<feature type="domain" description="C2" evidence="2">
    <location>
        <begin position="124"/>
        <end position="244"/>
    </location>
</feature>
<dbReference type="InterPro" id="IPR000008">
    <property type="entry name" value="C2_dom"/>
</dbReference>
<dbReference type="GO" id="GO:0030971">
    <property type="term" value="F:receptor tyrosine kinase binding"/>
    <property type="evidence" value="ECO:0007669"/>
    <property type="project" value="TreeGrafter"/>
</dbReference>
<dbReference type="GO" id="GO:0071277">
    <property type="term" value="P:cellular response to calcium ion"/>
    <property type="evidence" value="ECO:0007669"/>
    <property type="project" value="TreeGrafter"/>
</dbReference>
<dbReference type="InterPro" id="IPR035892">
    <property type="entry name" value="C2_domain_sf"/>
</dbReference>
<organism evidence="3 4">
    <name type="scientific">Fregetta grallaria</name>
    <name type="common">White-bellied storm-petrel</name>
    <name type="synonym">Procellaria grallaria</name>
    <dbReference type="NCBI Taxonomy" id="79628"/>
    <lineage>
        <taxon>Eukaryota</taxon>
        <taxon>Metazoa</taxon>
        <taxon>Chordata</taxon>
        <taxon>Craniata</taxon>
        <taxon>Vertebrata</taxon>
        <taxon>Euteleostomi</taxon>
        <taxon>Archelosauria</taxon>
        <taxon>Archosauria</taxon>
        <taxon>Dinosauria</taxon>
        <taxon>Saurischia</taxon>
        <taxon>Theropoda</taxon>
        <taxon>Coelurosauria</taxon>
        <taxon>Aves</taxon>
        <taxon>Neognathae</taxon>
        <taxon>Neoaves</taxon>
        <taxon>Aequornithes</taxon>
        <taxon>Procellariiformes</taxon>
        <taxon>Hydrobatidae</taxon>
        <taxon>Fregetta</taxon>
    </lineage>
</organism>
<dbReference type="PANTHER" id="PTHR10857">
    <property type="entry name" value="COPINE"/>
    <property type="match status" value="1"/>
</dbReference>
<dbReference type="Pfam" id="PF07002">
    <property type="entry name" value="Copine"/>
    <property type="match status" value="1"/>
</dbReference>
<sequence length="519" mass="57988">MAAQCVTKVELTISCTNLLDKDVGSKSDPLCVLLQNTSGQQWYEVDRTERVKNSLNPKFAKKFLIDYYFELVQKLKFGIYDIDNKTFDLNDDDFLGEFECTLGQIVSSRTLTKPLVLKNGKPAGRGSITITAEEVKDNRVVILEVEARKLDNKDFFGKSDPYLEFHKQTGDGNWVMVHRTEVIKNNLNPVWRPFKISLNSLCYSDMDKSIKVVYMKLLLLDLFAFMQVEFECINEKKRQKKKNYKNSGIVSVKHCEIIVECTFLDYIMGGCQLNFTVIPVPIWTPVGHQSSPISIWTLSCCPPPSGCDHPTNSSSTGQSTHQIHISPMFPAFGFGAQIPPSFQVSHEFPLNFNPSNPFCNGIQGIVDAYRACLPQVKLYGPTNFSPIINHVARFAAAATQQQTASQYFILLIITDGVITDLDQTRTAIVNASKLPMSIIIVGVGGADFDAMEFLDGDNGVLRSSSGEPAVRDIVQFVPFRKFQNSPKEALAQCVLAEVPQQVVNYFSTYKLQPPKNPAA</sequence>
<dbReference type="Proteomes" id="UP000563060">
    <property type="component" value="Unassembled WGS sequence"/>
</dbReference>
<name>A0A7L3Z7A7_FREGA</name>